<accession>A0A0N4UX32</accession>
<proteinExistence type="inferred from homology"/>
<evidence type="ECO:0000256" key="4">
    <source>
        <dbReference type="ARBA" id="ARBA00023157"/>
    </source>
</evidence>
<evidence type="ECO:0000256" key="3">
    <source>
        <dbReference type="ARBA" id="ARBA00022833"/>
    </source>
</evidence>
<reference evidence="8" key="1">
    <citation type="submission" date="2017-02" db="UniProtKB">
        <authorList>
            <consortium name="WormBaseParasite"/>
        </authorList>
    </citation>
    <scope>IDENTIFICATION</scope>
</reference>
<evidence type="ECO:0000256" key="1">
    <source>
        <dbReference type="ARBA" id="ARBA00022723"/>
    </source>
</evidence>
<dbReference type="STRING" id="51028.A0A0N4UX32"/>
<name>A0A0N4UX32_ENTVE</name>
<keyword evidence="7" id="KW-1185">Reference proteome</keyword>
<gene>
    <name evidence="6" type="ORF">EVEC_LOCUS1781</name>
</gene>
<evidence type="ECO:0000256" key="5">
    <source>
        <dbReference type="ARBA" id="ARBA00024361"/>
    </source>
</evidence>
<dbReference type="Gene3D" id="2.70.70.10">
    <property type="entry name" value="Glucose Permease (Domain IIA)"/>
    <property type="match status" value="1"/>
</dbReference>
<dbReference type="EMBL" id="UXUI01007265">
    <property type="protein sequence ID" value="VDD86638.1"/>
    <property type="molecule type" value="Genomic_DNA"/>
</dbReference>
<dbReference type="Proteomes" id="UP000274131">
    <property type="component" value="Unassembled WGS sequence"/>
</dbReference>
<protein>
    <submittedName>
        <fullName evidence="8">Peptidase_M23 domain-containing protein</fullName>
    </submittedName>
</protein>
<organism evidence="8">
    <name type="scientific">Enterobius vermicularis</name>
    <name type="common">Human pinworm</name>
    <dbReference type="NCBI Taxonomy" id="51028"/>
    <lineage>
        <taxon>Eukaryota</taxon>
        <taxon>Metazoa</taxon>
        <taxon>Ecdysozoa</taxon>
        <taxon>Nematoda</taxon>
        <taxon>Chromadorea</taxon>
        <taxon>Rhabditida</taxon>
        <taxon>Spirurina</taxon>
        <taxon>Oxyuridomorpha</taxon>
        <taxon>Oxyuroidea</taxon>
        <taxon>Oxyuridae</taxon>
        <taxon>Enterobius</taxon>
    </lineage>
</organism>
<dbReference type="GO" id="GO:0046872">
    <property type="term" value="F:metal ion binding"/>
    <property type="evidence" value="ECO:0007669"/>
    <property type="project" value="UniProtKB-KW"/>
</dbReference>
<dbReference type="PANTHER" id="PTHR11329">
    <property type="entry name" value="LEUKOCYTE CELL-DERIVED CHEMOTAXIN 2"/>
    <property type="match status" value="1"/>
</dbReference>
<evidence type="ECO:0000256" key="2">
    <source>
        <dbReference type="ARBA" id="ARBA00022729"/>
    </source>
</evidence>
<keyword evidence="3" id="KW-0862">Zinc</keyword>
<evidence type="ECO:0000313" key="6">
    <source>
        <dbReference type="EMBL" id="VDD86638.1"/>
    </source>
</evidence>
<dbReference type="AlphaFoldDB" id="A0A0N4UX32"/>
<dbReference type="OrthoDB" id="5911921at2759"/>
<sequence length="318" mass="35611">MTLQLNSTLKMFTVNGLGCMPPICKSMEKNEILGCEGNILTNFRYNGEIAKAVDLRCDEGSLVVAPFDGNLSFWRPFEGPTSCENEGVKISGFGQWQGYRVYIAPVSLDFFSGRVEKGQRIGISKNFGCIFNTDVLPQHIRLNLLKEKKFIDPTYHLTDCMCTGQICETNINNAVLGKPFHHYNAYNGVFGWNIKCPLPVETASREVKAPYIYSPIDAEWAGRIRWNAANGEYIGCDNDGIVLKGTDTWEGFEVRLYNALYKDDIIGKKRIVQGQIIGTRLVCDAAPDGVFMEVRYLGRIVDISDLISANLCKKPDFI</sequence>
<dbReference type="WBParaSite" id="EVEC_0000207301-mRNA-1">
    <property type="protein sequence ID" value="EVEC_0000207301-mRNA-1"/>
    <property type="gene ID" value="EVEC_0000207301"/>
</dbReference>
<keyword evidence="4" id="KW-1015">Disulfide bond</keyword>
<comment type="similarity">
    <text evidence="5">Belongs to the LECT2/MIM-1 family.</text>
</comment>
<dbReference type="PANTHER" id="PTHR11329:SF0">
    <property type="entry name" value="LEUKOCYTE CELL-DERIVED CHEMOTAXIN-2"/>
    <property type="match status" value="1"/>
</dbReference>
<evidence type="ECO:0000313" key="7">
    <source>
        <dbReference type="Proteomes" id="UP000274131"/>
    </source>
</evidence>
<keyword evidence="2" id="KW-0732">Signal</keyword>
<evidence type="ECO:0000313" key="8">
    <source>
        <dbReference type="WBParaSite" id="EVEC_0000207301-mRNA-1"/>
    </source>
</evidence>
<reference evidence="6 7" key="2">
    <citation type="submission" date="2018-10" db="EMBL/GenBank/DDBJ databases">
        <authorList>
            <consortium name="Pathogen Informatics"/>
        </authorList>
    </citation>
    <scope>NUCLEOTIDE SEQUENCE [LARGE SCALE GENOMIC DNA]</scope>
</reference>
<keyword evidence="1" id="KW-0479">Metal-binding</keyword>
<dbReference type="InterPro" id="IPR011055">
    <property type="entry name" value="Dup_hybrid_motif"/>
</dbReference>
<dbReference type="InterPro" id="IPR008663">
    <property type="entry name" value="LECT2"/>
</dbReference>